<gene>
    <name evidence="2" type="ORF">M501DRAFT_995619</name>
</gene>
<feature type="region of interest" description="Disordered" evidence="1">
    <location>
        <begin position="163"/>
        <end position="200"/>
    </location>
</feature>
<organism evidence="2 3">
    <name type="scientific">Patellaria atrata CBS 101060</name>
    <dbReference type="NCBI Taxonomy" id="1346257"/>
    <lineage>
        <taxon>Eukaryota</taxon>
        <taxon>Fungi</taxon>
        <taxon>Dikarya</taxon>
        <taxon>Ascomycota</taxon>
        <taxon>Pezizomycotina</taxon>
        <taxon>Dothideomycetes</taxon>
        <taxon>Dothideomycetes incertae sedis</taxon>
        <taxon>Patellariales</taxon>
        <taxon>Patellariaceae</taxon>
        <taxon>Patellaria</taxon>
    </lineage>
</organism>
<accession>A0A9P4VQB6</accession>
<dbReference type="InterPro" id="IPR009057">
    <property type="entry name" value="Homeodomain-like_sf"/>
</dbReference>
<feature type="region of interest" description="Disordered" evidence="1">
    <location>
        <begin position="263"/>
        <end position="285"/>
    </location>
</feature>
<dbReference type="Proteomes" id="UP000799429">
    <property type="component" value="Unassembled WGS sequence"/>
</dbReference>
<evidence type="ECO:0000313" key="2">
    <source>
        <dbReference type="EMBL" id="KAF2837642.1"/>
    </source>
</evidence>
<name>A0A9P4VQB6_9PEZI</name>
<evidence type="ECO:0000256" key="1">
    <source>
        <dbReference type="SAM" id="MobiDB-lite"/>
    </source>
</evidence>
<reference evidence="2" key="1">
    <citation type="journal article" date="2020" name="Stud. Mycol.">
        <title>101 Dothideomycetes genomes: a test case for predicting lifestyles and emergence of pathogens.</title>
        <authorList>
            <person name="Haridas S."/>
            <person name="Albert R."/>
            <person name="Binder M."/>
            <person name="Bloem J."/>
            <person name="Labutti K."/>
            <person name="Salamov A."/>
            <person name="Andreopoulos B."/>
            <person name="Baker S."/>
            <person name="Barry K."/>
            <person name="Bills G."/>
            <person name="Bluhm B."/>
            <person name="Cannon C."/>
            <person name="Castanera R."/>
            <person name="Culley D."/>
            <person name="Daum C."/>
            <person name="Ezra D."/>
            <person name="Gonzalez J."/>
            <person name="Henrissat B."/>
            <person name="Kuo A."/>
            <person name="Liang C."/>
            <person name="Lipzen A."/>
            <person name="Lutzoni F."/>
            <person name="Magnuson J."/>
            <person name="Mondo S."/>
            <person name="Nolan M."/>
            <person name="Ohm R."/>
            <person name="Pangilinan J."/>
            <person name="Park H.-J."/>
            <person name="Ramirez L."/>
            <person name="Alfaro M."/>
            <person name="Sun H."/>
            <person name="Tritt A."/>
            <person name="Yoshinaga Y."/>
            <person name="Zwiers L.-H."/>
            <person name="Turgeon B."/>
            <person name="Goodwin S."/>
            <person name="Spatafora J."/>
            <person name="Crous P."/>
            <person name="Grigoriev I."/>
        </authorList>
    </citation>
    <scope>NUCLEOTIDE SEQUENCE</scope>
    <source>
        <strain evidence="2">CBS 101060</strain>
    </source>
</reference>
<sequence length="484" mass="55395">MEANYDLMNIGDAHEINHGRFETHDVPGEFSPIEPFDSSLDDILATTSQQLAQIDNFWPCSVQGPWNQLAAYQFQNQYGYPSSDEVYGPIDGSGIGQHETLPTSDTGFSSQPLVPNILETDQGEVIEGFPAVPFEQEEDLFIWSKQGIQVEEAVSESTLRTIHSDADNSHNPNSSVPNSVSSSTPSRRTNGTHPCRRPRIDPSAKDFLDRWFWDNKHWPYLNNGSLVSLIAKTSLSKATINNYLVKLRTQNIVPENLDPDLQTNQPLWSMKGGMQPRPGPMRRRGKSRYRTEIATASPTDDPVTLFSSETRSEEIFYSCTFCEKGKEIKQKSEWKRHELTHVPYGKHWTCMLYNSPLVGNRCVFCGIEDPDESHLQKHNIKACEDKAPHDRTFRRRDHFWQHYINVHFKEIEVAGPFIECKGRKFLDTWKTDSSPSEVKQRDLWCGFCKFSLATWPERCEHIAEHFEGGKRMSDWTSFRASLEG</sequence>
<proteinExistence type="predicted"/>
<dbReference type="EMBL" id="MU006099">
    <property type="protein sequence ID" value="KAF2837642.1"/>
    <property type="molecule type" value="Genomic_DNA"/>
</dbReference>
<dbReference type="AlphaFoldDB" id="A0A9P4VQB6"/>
<dbReference type="OrthoDB" id="10056939at2759"/>
<dbReference type="SUPFAM" id="SSF46689">
    <property type="entry name" value="Homeodomain-like"/>
    <property type="match status" value="1"/>
</dbReference>
<feature type="compositionally biased region" description="Low complexity" evidence="1">
    <location>
        <begin position="169"/>
        <end position="189"/>
    </location>
</feature>
<keyword evidence="3" id="KW-1185">Reference proteome</keyword>
<dbReference type="Gene3D" id="1.10.10.60">
    <property type="entry name" value="Homeodomain-like"/>
    <property type="match status" value="1"/>
</dbReference>
<evidence type="ECO:0000313" key="3">
    <source>
        <dbReference type="Proteomes" id="UP000799429"/>
    </source>
</evidence>
<comment type="caution">
    <text evidence="2">The sequence shown here is derived from an EMBL/GenBank/DDBJ whole genome shotgun (WGS) entry which is preliminary data.</text>
</comment>
<evidence type="ECO:0008006" key="4">
    <source>
        <dbReference type="Google" id="ProtNLM"/>
    </source>
</evidence>
<protein>
    <recommendedName>
        <fullName evidence="4">C2H2-type domain-containing protein</fullName>
    </recommendedName>
</protein>